<proteinExistence type="predicted"/>
<evidence type="ECO:0000313" key="6">
    <source>
        <dbReference type="EMBL" id="CAF4003364.1"/>
    </source>
</evidence>
<gene>
    <name evidence="7" type="ORF">BYL167_LOCUS15591</name>
    <name evidence="3" type="ORF">CJN711_LOCUS34214</name>
    <name evidence="6" type="ORF">GIL414_LOCUS11889</name>
    <name evidence="2" type="ORF">KQP761_LOCUS3822</name>
    <name evidence="4" type="ORF">MBJ925_LOCUS9031</name>
    <name evidence="5" type="ORF">SMN809_LOCUS8692</name>
</gene>
<dbReference type="Proteomes" id="UP000676336">
    <property type="component" value="Unassembled WGS sequence"/>
</dbReference>
<dbReference type="Proteomes" id="UP000663824">
    <property type="component" value="Unassembled WGS sequence"/>
</dbReference>
<dbReference type="EMBL" id="CAJNRE010003354">
    <property type="protein sequence ID" value="CAF2017116.1"/>
    <property type="molecule type" value="Genomic_DNA"/>
</dbReference>
<accession>A0A815CBJ3</accession>
<dbReference type="EMBL" id="CAJOBI010002706">
    <property type="protein sequence ID" value="CAF3940415.1"/>
    <property type="molecule type" value="Genomic_DNA"/>
</dbReference>
<evidence type="ECO:0000313" key="4">
    <source>
        <dbReference type="EMBL" id="CAF2017116.1"/>
    </source>
</evidence>
<protein>
    <recommendedName>
        <fullName evidence="1">Hermes trasposase DNA-binding domain-containing protein</fullName>
    </recommendedName>
</protein>
<dbReference type="AlphaFoldDB" id="A0A815CBJ3"/>
<evidence type="ECO:0000259" key="1">
    <source>
        <dbReference type="Pfam" id="PF10683"/>
    </source>
</evidence>
<organism evidence="2 8">
    <name type="scientific">Rotaria magnacalcarata</name>
    <dbReference type="NCBI Taxonomy" id="392030"/>
    <lineage>
        <taxon>Eukaryota</taxon>
        <taxon>Metazoa</taxon>
        <taxon>Spiralia</taxon>
        <taxon>Gnathifera</taxon>
        <taxon>Rotifera</taxon>
        <taxon>Eurotatoria</taxon>
        <taxon>Bdelloidea</taxon>
        <taxon>Philodinida</taxon>
        <taxon>Philodinidae</taxon>
        <taxon>Rotaria</taxon>
    </lineage>
</organism>
<sequence>MLNSTDSTNMKDELTKWVCRSARPFNIVADAGLRDVLQTVLDLGKTYQDLKSTDLLVIPTTMAKNVHQLVEPYRSLLQPLVTEQAENNYLCLCPDLWNDEYRKANYLDLTANYFYK</sequence>
<dbReference type="EMBL" id="CAJNOV010016553">
    <property type="protein sequence ID" value="CAF1592579.1"/>
    <property type="molecule type" value="Genomic_DNA"/>
</dbReference>
<dbReference type="InterPro" id="IPR018473">
    <property type="entry name" value="Hermes_transposase_DNA-db"/>
</dbReference>
<dbReference type="OrthoDB" id="1607513at2759"/>
<dbReference type="Proteomes" id="UP000663834">
    <property type="component" value="Unassembled WGS sequence"/>
</dbReference>
<dbReference type="EMBL" id="CAJNOW010000543">
    <property type="protein sequence ID" value="CAF1281836.1"/>
    <property type="molecule type" value="Genomic_DNA"/>
</dbReference>
<dbReference type="Proteomes" id="UP000681967">
    <property type="component" value="Unassembled WGS sequence"/>
</dbReference>
<dbReference type="Pfam" id="PF10683">
    <property type="entry name" value="DBD_Tnp_Hermes"/>
    <property type="match status" value="1"/>
</dbReference>
<dbReference type="Proteomes" id="UP000663855">
    <property type="component" value="Unassembled WGS sequence"/>
</dbReference>
<dbReference type="Gene3D" id="1.10.10.1070">
    <property type="entry name" value="Zinc finger, BED domain-containing"/>
    <property type="match status" value="1"/>
</dbReference>
<feature type="domain" description="Hermes trasposase DNA-binding" evidence="1">
    <location>
        <begin position="12"/>
        <end position="61"/>
    </location>
</feature>
<dbReference type="SUPFAM" id="SSF140996">
    <property type="entry name" value="Hermes dimerisation domain"/>
    <property type="match status" value="1"/>
</dbReference>
<dbReference type="Proteomes" id="UP000681720">
    <property type="component" value="Unassembled WGS sequence"/>
</dbReference>
<reference evidence="2" key="1">
    <citation type="submission" date="2021-02" db="EMBL/GenBank/DDBJ databases">
        <authorList>
            <person name="Nowell W R."/>
        </authorList>
    </citation>
    <scope>NUCLEOTIDE SEQUENCE</scope>
</reference>
<dbReference type="EMBL" id="CAJOBJ010004528">
    <property type="protein sequence ID" value="CAF4003364.1"/>
    <property type="molecule type" value="Genomic_DNA"/>
</dbReference>
<evidence type="ECO:0000313" key="7">
    <source>
        <dbReference type="EMBL" id="CAF4035762.1"/>
    </source>
</evidence>
<comment type="caution">
    <text evidence="2">The sequence shown here is derived from an EMBL/GenBank/DDBJ whole genome shotgun (WGS) entry which is preliminary data.</text>
</comment>
<evidence type="ECO:0000313" key="8">
    <source>
        <dbReference type="Proteomes" id="UP000663834"/>
    </source>
</evidence>
<evidence type="ECO:0000313" key="5">
    <source>
        <dbReference type="EMBL" id="CAF3940415.1"/>
    </source>
</evidence>
<name>A0A815CBJ3_9BILA</name>
<dbReference type="EMBL" id="CAJOBH010005793">
    <property type="protein sequence ID" value="CAF4035762.1"/>
    <property type="molecule type" value="Genomic_DNA"/>
</dbReference>
<evidence type="ECO:0000313" key="2">
    <source>
        <dbReference type="EMBL" id="CAF1281836.1"/>
    </source>
</evidence>
<evidence type="ECO:0000313" key="3">
    <source>
        <dbReference type="EMBL" id="CAF1592579.1"/>
    </source>
</evidence>